<keyword evidence="3 5" id="KW-1133">Transmembrane helix</keyword>
<evidence type="ECO:0000313" key="8">
    <source>
        <dbReference type="Proteomes" id="UP000281245"/>
    </source>
</evidence>
<dbReference type="Gene3D" id="1.20.1250.20">
    <property type="entry name" value="MFS general substrate transporter like domains"/>
    <property type="match status" value="2"/>
</dbReference>
<feature type="transmembrane region" description="Helical" evidence="5">
    <location>
        <begin position="969"/>
        <end position="989"/>
    </location>
</feature>
<sequence>MSRSEDANGHITNHEIEAGQRDGLLLQEKTNTNTSPANASYLRHALTGFVEVLKPEILQRRRGPAKRPGPTAFLDGLRGWAAFCVALMHLFVYTHDWVELCYNAPLLDGSTNSSPLTLPFIRLPFTGGHFSVMLFFVISGYVVPRRLLMLLHEERRTDFIDALQSAVIRRPVRLFIPVILSTGMFWSLFWHILGIATPWPVHQPTFFGEFYVWFHDLLNFVNPWRMDKLLFTYYNIHSWTIPVEYRGSMFIIVWLLCTSSMTIKGRLMATAGLMWYLVFGAPAAMYATFFAGMVTAELDLLSSGNSSASNDGEKLPHSSSSVLGSGISSRVVEALTPGKKRKALVLHLMLAACLWLASIPASDGMGKVEVLSVCPGWMPLGNIVPHNYNDGTPQTYRCIFETPPMQYLGRHSFALYLIHGPMIGLLSERLFILTGVKAPEGESGEEKFGHLTDRWINSPIWPFGGKEGWPKGLEPNFWFCVVISLPVFLYVAEVGTRTFDTPSVKIARVLDWATSFCKMLQPVSSTICGRRFGTRDIRLKGPAGLWGVSFVFSMPIIKQGFGLEIADLSIRPPLPSVDTAAMPQTIDHPSNMPPPYACNDDNVNFPDPCNTPPTEDTLLLQRINQLSRERPKIFRSRWHEVLFVFSISITQFLTEFFVSGFVVILPTLMSELNIPQAASVWPATAFSLAIASTLLVFGRWGDMWGCYPVFLFGLVWLTVWSIIAGFSFNPLMLDLCRALQGLGAAAFLPTGVGIMGSLYRPGPRKNLVFAIYGFSGVFGFFGGIFIAGIVGQFLRWGFYFWIGGIVAAIDLVTSLISVPGHPGRSQGSKDIEMDYLGTAAIVTGLVLTVFSITQSAHAPLGWQTPYIIITFTVGILGLLVALYVETMMAKQPLLPASIFRIPSMTALIIGVFLLYGTWGIFSVYGTLYFQKIMGAGPLQVVAWYVPLGLAGLILSILEGFILHLVPGKVLLIISGTGALGAQLLLALIPGPGANYWAWIFPATIMSTIGIDLSTILMTVFVTTKVPTKQQGLAGGVVNSVLQLGVAFVLGLTDILQSAEEPKLGLAKSYKTTFWFGVGASAVGVLIFGIWGRVPKATGELTEQERDELSREIEGGP</sequence>
<dbReference type="Pfam" id="PF01757">
    <property type="entry name" value="Acyl_transf_3"/>
    <property type="match status" value="1"/>
</dbReference>
<comment type="subcellular location">
    <subcellularLocation>
        <location evidence="1">Membrane</location>
        <topology evidence="1">Multi-pass membrane protein</topology>
    </subcellularLocation>
</comment>
<proteinExistence type="predicted"/>
<name>A0A3M6W8R4_HORWE</name>
<feature type="transmembrane region" description="Helical" evidence="5">
    <location>
        <begin position="796"/>
        <end position="815"/>
    </location>
</feature>
<evidence type="ECO:0000256" key="3">
    <source>
        <dbReference type="ARBA" id="ARBA00022989"/>
    </source>
</evidence>
<feature type="transmembrane region" description="Helical" evidence="5">
    <location>
        <begin position="245"/>
        <end position="263"/>
    </location>
</feature>
<dbReference type="InterPro" id="IPR002656">
    <property type="entry name" value="Acyl_transf_3_dom"/>
</dbReference>
<evidence type="ECO:0000256" key="2">
    <source>
        <dbReference type="ARBA" id="ARBA00022692"/>
    </source>
</evidence>
<comment type="caution">
    <text evidence="7">The sequence shown here is derived from an EMBL/GenBank/DDBJ whole genome shotgun (WGS) entry which is preliminary data.</text>
</comment>
<feature type="transmembrane region" description="Helical" evidence="5">
    <location>
        <begin position="835"/>
        <end position="853"/>
    </location>
</feature>
<feature type="transmembrane region" description="Helical" evidence="5">
    <location>
        <begin position="1072"/>
        <end position="1090"/>
    </location>
</feature>
<evidence type="ECO:0000256" key="1">
    <source>
        <dbReference type="ARBA" id="ARBA00004141"/>
    </source>
</evidence>
<feature type="transmembrane region" description="Helical" evidence="5">
    <location>
        <begin position="344"/>
        <end position="362"/>
    </location>
</feature>
<feature type="transmembrane region" description="Helical" evidence="5">
    <location>
        <begin position="941"/>
        <end position="962"/>
    </location>
</feature>
<dbReference type="InterPro" id="IPR020846">
    <property type="entry name" value="MFS_dom"/>
</dbReference>
<dbReference type="PROSITE" id="PS50850">
    <property type="entry name" value="MFS"/>
    <property type="match status" value="1"/>
</dbReference>
<feature type="transmembrane region" description="Helical" evidence="5">
    <location>
        <begin position="1032"/>
        <end position="1052"/>
    </location>
</feature>
<feature type="transmembrane region" description="Helical" evidence="5">
    <location>
        <begin position="905"/>
        <end position="929"/>
    </location>
</feature>
<feature type="transmembrane region" description="Helical" evidence="5">
    <location>
        <begin position="677"/>
        <end position="697"/>
    </location>
</feature>
<dbReference type="GO" id="GO:0016747">
    <property type="term" value="F:acyltransferase activity, transferring groups other than amino-acyl groups"/>
    <property type="evidence" value="ECO:0007669"/>
    <property type="project" value="InterPro"/>
</dbReference>
<evidence type="ECO:0000256" key="4">
    <source>
        <dbReference type="ARBA" id="ARBA00023136"/>
    </source>
</evidence>
<reference evidence="7 8" key="1">
    <citation type="journal article" date="2018" name="BMC Genomics">
        <title>Genomic evidence for intraspecific hybridization in a clonal and extremely halotolerant yeast.</title>
        <authorList>
            <person name="Gostincar C."/>
            <person name="Stajich J.E."/>
            <person name="Zupancic J."/>
            <person name="Zalar P."/>
            <person name="Gunde-Cimerman N."/>
        </authorList>
    </citation>
    <scope>NUCLEOTIDE SEQUENCE [LARGE SCALE GENOMIC DNA]</scope>
    <source>
        <strain evidence="7 8">EXF-6656</strain>
    </source>
</reference>
<feature type="transmembrane region" description="Helical" evidence="5">
    <location>
        <begin position="865"/>
        <end position="884"/>
    </location>
</feature>
<feature type="transmembrane region" description="Helical" evidence="5">
    <location>
        <begin position="995"/>
        <end position="1020"/>
    </location>
</feature>
<dbReference type="InterPro" id="IPR036259">
    <property type="entry name" value="MFS_trans_sf"/>
</dbReference>
<feature type="transmembrane region" description="Helical" evidence="5">
    <location>
        <begin position="275"/>
        <end position="295"/>
    </location>
</feature>
<dbReference type="Pfam" id="PF07690">
    <property type="entry name" value="MFS_1"/>
    <property type="match status" value="1"/>
</dbReference>
<dbReference type="PANTHER" id="PTHR42718">
    <property type="entry name" value="MAJOR FACILITATOR SUPERFAMILY MULTIDRUG TRANSPORTER MFSC"/>
    <property type="match status" value="1"/>
</dbReference>
<organism evidence="7 8">
    <name type="scientific">Hortaea werneckii</name>
    <name type="common">Black yeast</name>
    <name type="synonym">Cladosporium werneckii</name>
    <dbReference type="NCBI Taxonomy" id="91943"/>
    <lineage>
        <taxon>Eukaryota</taxon>
        <taxon>Fungi</taxon>
        <taxon>Dikarya</taxon>
        <taxon>Ascomycota</taxon>
        <taxon>Pezizomycotina</taxon>
        <taxon>Dothideomycetes</taxon>
        <taxon>Dothideomycetidae</taxon>
        <taxon>Mycosphaerellales</taxon>
        <taxon>Teratosphaeriaceae</taxon>
        <taxon>Hortaea</taxon>
    </lineage>
</organism>
<accession>A0A3M6W8R4</accession>
<feature type="transmembrane region" description="Helical" evidence="5">
    <location>
        <begin position="174"/>
        <end position="193"/>
    </location>
</feature>
<dbReference type="OrthoDB" id="5086884at2759"/>
<feature type="transmembrane region" description="Helical" evidence="5">
    <location>
        <begin position="738"/>
        <end position="759"/>
    </location>
</feature>
<evidence type="ECO:0000256" key="5">
    <source>
        <dbReference type="SAM" id="Phobius"/>
    </source>
</evidence>
<feature type="transmembrane region" description="Helical" evidence="5">
    <location>
        <begin position="641"/>
        <end position="665"/>
    </location>
</feature>
<dbReference type="AlphaFoldDB" id="A0A3M6W8R4"/>
<evidence type="ECO:0000313" key="7">
    <source>
        <dbReference type="EMBL" id="RMX74933.1"/>
    </source>
</evidence>
<dbReference type="Proteomes" id="UP000281245">
    <property type="component" value="Unassembled WGS sequence"/>
</dbReference>
<keyword evidence="4 5" id="KW-0472">Membrane</keyword>
<feature type="domain" description="Major facilitator superfamily (MFS) profile" evidence="6">
    <location>
        <begin position="643"/>
        <end position="1095"/>
    </location>
</feature>
<feature type="transmembrane region" description="Helical" evidence="5">
    <location>
        <begin position="704"/>
        <end position="726"/>
    </location>
</feature>
<dbReference type="InterPro" id="IPR011701">
    <property type="entry name" value="MFS"/>
</dbReference>
<gene>
    <name evidence="7" type="ORF">D0869_12103</name>
</gene>
<feature type="transmembrane region" description="Helical" evidence="5">
    <location>
        <begin position="120"/>
        <end position="143"/>
    </location>
</feature>
<dbReference type="SUPFAM" id="SSF103473">
    <property type="entry name" value="MFS general substrate transporter"/>
    <property type="match status" value="1"/>
</dbReference>
<feature type="transmembrane region" description="Helical" evidence="5">
    <location>
        <begin position="72"/>
        <end position="93"/>
    </location>
</feature>
<protein>
    <recommendedName>
        <fullName evidence="6">Major facilitator superfamily (MFS) profile domain-containing protein</fullName>
    </recommendedName>
</protein>
<keyword evidence="2 5" id="KW-0812">Transmembrane</keyword>
<evidence type="ECO:0000259" key="6">
    <source>
        <dbReference type="PROSITE" id="PS50850"/>
    </source>
</evidence>
<feature type="transmembrane region" description="Helical" evidence="5">
    <location>
        <begin position="766"/>
        <end position="790"/>
    </location>
</feature>
<dbReference type="GO" id="GO:0016020">
    <property type="term" value="C:membrane"/>
    <property type="evidence" value="ECO:0007669"/>
    <property type="project" value="UniProtKB-SubCell"/>
</dbReference>
<dbReference type="GO" id="GO:0022857">
    <property type="term" value="F:transmembrane transporter activity"/>
    <property type="evidence" value="ECO:0007669"/>
    <property type="project" value="InterPro"/>
</dbReference>
<dbReference type="EMBL" id="QWIJ01001404">
    <property type="protein sequence ID" value="RMX74933.1"/>
    <property type="molecule type" value="Genomic_DNA"/>
</dbReference>
<dbReference type="PANTHER" id="PTHR42718:SF36">
    <property type="entry name" value="MULTIDRUG TRANSPORTER, PUTATIVE (AFU_ORTHOLOGUE AFUA_4G13820)-RELATED"/>
    <property type="match status" value="1"/>
</dbReference>